<evidence type="ECO:0000256" key="1">
    <source>
        <dbReference type="SAM" id="MobiDB-lite"/>
    </source>
</evidence>
<protein>
    <submittedName>
        <fullName evidence="2">Uncharacterized protein</fullName>
    </submittedName>
</protein>
<evidence type="ECO:0000313" key="3">
    <source>
        <dbReference type="Proteomes" id="UP000076532"/>
    </source>
</evidence>
<reference evidence="2 3" key="1">
    <citation type="journal article" date="2016" name="Mol. Biol. Evol.">
        <title>Comparative Genomics of Early-Diverging Mushroom-Forming Fungi Provides Insights into the Origins of Lignocellulose Decay Capabilities.</title>
        <authorList>
            <person name="Nagy L.G."/>
            <person name="Riley R."/>
            <person name="Tritt A."/>
            <person name="Adam C."/>
            <person name="Daum C."/>
            <person name="Floudas D."/>
            <person name="Sun H."/>
            <person name="Yadav J.S."/>
            <person name="Pangilinan J."/>
            <person name="Larsson K.H."/>
            <person name="Matsuura K."/>
            <person name="Barry K."/>
            <person name="Labutti K."/>
            <person name="Kuo R."/>
            <person name="Ohm R.A."/>
            <person name="Bhattacharya S.S."/>
            <person name="Shirouzu T."/>
            <person name="Yoshinaga Y."/>
            <person name="Martin F.M."/>
            <person name="Grigoriev I.V."/>
            <person name="Hibbett D.S."/>
        </authorList>
    </citation>
    <scope>NUCLEOTIDE SEQUENCE [LARGE SCALE GENOMIC DNA]</scope>
    <source>
        <strain evidence="2 3">CBS 109695</strain>
    </source>
</reference>
<evidence type="ECO:0000313" key="2">
    <source>
        <dbReference type="EMBL" id="KZP15979.1"/>
    </source>
</evidence>
<gene>
    <name evidence="2" type="ORF">FIBSPDRAFT_866446</name>
</gene>
<keyword evidence="3" id="KW-1185">Reference proteome</keyword>
<dbReference type="Proteomes" id="UP000076532">
    <property type="component" value="Unassembled WGS sequence"/>
</dbReference>
<feature type="compositionally biased region" description="Pro residues" evidence="1">
    <location>
        <begin position="66"/>
        <end position="76"/>
    </location>
</feature>
<sequence length="102" mass="10747">MAATPSRSPSAPSQRTHPTPPSKTPPRKYALPAPRPATSAPWSCVAGTSARAPAHAARNRPVPRIAHPPPPMPPPSITHDSTNCSADPDPPSLDPAHLRRRP</sequence>
<dbReference type="EMBL" id="KV417598">
    <property type="protein sequence ID" value="KZP15979.1"/>
    <property type="molecule type" value="Genomic_DNA"/>
</dbReference>
<accession>A0A166EPU9</accession>
<feature type="region of interest" description="Disordered" evidence="1">
    <location>
        <begin position="1"/>
        <end position="102"/>
    </location>
</feature>
<name>A0A166EPU9_9AGAM</name>
<organism evidence="2 3">
    <name type="scientific">Athelia psychrophila</name>
    <dbReference type="NCBI Taxonomy" id="1759441"/>
    <lineage>
        <taxon>Eukaryota</taxon>
        <taxon>Fungi</taxon>
        <taxon>Dikarya</taxon>
        <taxon>Basidiomycota</taxon>
        <taxon>Agaricomycotina</taxon>
        <taxon>Agaricomycetes</taxon>
        <taxon>Agaricomycetidae</taxon>
        <taxon>Atheliales</taxon>
        <taxon>Atheliaceae</taxon>
        <taxon>Athelia</taxon>
    </lineage>
</organism>
<proteinExistence type="predicted"/>
<feature type="compositionally biased region" description="Low complexity" evidence="1">
    <location>
        <begin position="50"/>
        <end position="65"/>
    </location>
</feature>
<dbReference type="AlphaFoldDB" id="A0A166EPU9"/>
<feature type="compositionally biased region" description="Low complexity" evidence="1">
    <location>
        <begin position="1"/>
        <end position="13"/>
    </location>
</feature>